<dbReference type="InterPro" id="IPR014944">
    <property type="entry name" value="Toxin_SymE-like"/>
</dbReference>
<dbReference type="GO" id="GO:0016070">
    <property type="term" value="P:RNA metabolic process"/>
    <property type="evidence" value="ECO:0007669"/>
    <property type="project" value="InterPro"/>
</dbReference>
<dbReference type="Proteomes" id="UP001057142">
    <property type="component" value="Chromosome"/>
</dbReference>
<evidence type="ECO:0000313" key="4">
    <source>
        <dbReference type="Proteomes" id="UP001057142"/>
    </source>
</evidence>
<dbReference type="GO" id="GO:0005737">
    <property type="term" value="C:cytoplasm"/>
    <property type="evidence" value="ECO:0007669"/>
    <property type="project" value="InterPro"/>
</dbReference>
<gene>
    <name evidence="2" type="ORF">M5J11_12845</name>
    <name evidence="3" type="ORF">PG365_07600</name>
</gene>
<keyword evidence="4" id="KW-1185">Reference proteome</keyword>
<dbReference type="GO" id="GO:0003723">
    <property type="term" value="F:RNA binding"/>
    <property type="evidence" value="ECO:0007669"/>
    <property type="project" value="InterPro"/>
</dbReference>
<dbReference type="Pfam" id="PF08845">
    <property type="entry name" value="SymE_toxin"/>
    <property type="match status" value="1"/>
</dbReference>
<evidence type="ECO:0000259" key="1">
    <source>
        <dbReference type="Pfam" id="PF08845"/>
    </source>
</evidence>
<feature type="domain" description="Toxin SymE-like" evidence="1">
    <location>
        <begin position="21"/>
        <end position="71"/>
    </location>
</feature>
<protein>
    <submittedName>
        <fullName evidence="3">SymE family type I addiction module toxin</fullName>
    </submittedName>
    <submittedName>
        <fullName evidence="2">Type I toxin-antitoxin system SymE family toxin</fullName>
    </submittedName>
</protein>
<evidence type="ECO:0000313" key="3">
    <source>
        <dbReference type="EMBL" id="WFC08217.1"/>
    </source>
</evidence>
<dbReference type="RefSeq" id="WP_244316492.1">
    <property type="nucleotide sequence ID" value="NZ_CP048796.1"/>
</dbReference>
<accession>A0AAX3S044</accession>
<dbReference type="AlphaFoldDB" id="A0AAX3S044"/>
<sequence length="76" mass="8583">MFTVLCRKVKTPTTKEEVVKTRQYTVGYAPNRGKPNPSPQLTLSGKWLKEMGFEVGSHYTLTRQAGQLIIRLSEGE</sequence>
<reference evidence="2" key="1">
    <citation type="journal article" date="2022" name="Front. Microbiol.">
        <title>Identification of a novel aminoglycoside O-nucleotidyltransferase AadA33 in Providencia vermicola.</title>
        <authorList>
            <person name="Feng C."/>
            <person name="Gao M."/>
            <person name="Jiang W."/>
            <person name="Shi W."/>
            <person name="Li A."/>
            <person name="Liu S."/>
            <person name="Zhang L."/>
            <person name="Zhang X."/>
            <person name="Li Q."/>
            <person name="Lin H."/>
            <person name="Lu J."/>
            <person name="Li K."/>
            <person name="Zhang H."/>
            <person name="Hu Y."/>
            <person name="Bao Q."/>
            <person name="Lin X."/>
        </authorList>
    </citation>
    <scope>NUCLEOTIDE SEQUENCE</scope>
    <source>
        <strain evidence="2">P13</strain>
    </source>
</reference>
<evidence type="ECO:0000313" key="5">
    <source>
        <dbReference type="Proteomes" id="UP001222403"/>
    </source>
</evidence>
<reference evidence="3" key="2">
    <citation type="submission" date="2023-01" db="EMBL/GenBank/DDBJ databases">
        <title>The prevalence of carbapenem-resistant bacteria in aquaculture in China and the genetic diversity of carbapenem-resistant genes.</title>
        <authorList>
            <person name="Wen R."/>
        </authorList>
    </citation>
    <scope>NUCLEOTIDE SEQUENCE</scope>
    <source>
        <strain evidence="3">PVA41-chromosome</strain>
    </source>
</reference>
<dbReference type="EMBL" id="CP097327">
    <property type="protein sequence ID" value="USB35710.1"/>
    <property type="molecule type" value="Genomic_DNA"/>
</dbReference>
<proteinExistence type="predicted"/>
<organism evidence="3 5">
    <name type="scientific">Providencia vermicola</name>
    <dbReference type="NCBI Taxonomy" id="333965"/>
    <lineage>
        <taxon>Bacteria</taxon>
        <taxon>Pseudomonadati</taxon>
        <taxon>Pseudomonadota</taxon>
        <taxon>Gammaproteobacteria</taxon>
        <taxon>Enterobacterales</taxon>
        <taxon>Morganellaceae</taxon>
        <taxon>Providencia</taxon>
    </lineage>
</organism>
<evidence type="ECO:0000313" key="2">
    <source>
        <dbReference type="EMBL" id="USB35710.1"/>
    </source>
</evidence>
<dbReference type="EMBL" id="CP116222">
    <property type="protein sequence ID" value="WFC08217.1"/>
    <property type="molecule type" value="Genomic_DNA"/>
</dbReference>
<dbReference type="Proteomes" id="UP001222403">
    <property type="component" value="Chromosome"/>
</dbReference>
<name>A0AAX3S044_9GAMM</name>
<dbReference type="GO" id="GO:0016788">
    <property type="term" value="F:hydrolase activity, acting on ester bonds"/>
    <property type="evidence" value="ECO:0007669"/>
    <property type="project" value="InterPro"/>
</dbReference>